<evidence type="ECO:0000313" key="1">
    <source>
        <dbReference type="EMBL" id="SOB53049.1"/>
    </source>
</evidence>
<comment type="caution">
    <text evidence="1">The sequence shown here is derived from an EMBL/GenBank/DDBJ whole genome shotgun (WGS) entry which is preliminary data.</text>
</comment>
<gene>
    <name evidence="1" type="ORF">PLUA15_270031</name>
</gene>
<dbReference type="AlphaFoldDB" id="A0AAX2H9V9"/>
<protein>
    <submittedName>
        <fullName evidence="1">Bacteriophage protein</fullName>
    </submittedName>
</protein>
<name>A0AAX2H9V9_9PSED</name>
<evidence type="ECO:0000313" key="2">
    <source>
        <dbReference type="Proteomes" id="UP000219564"/>
    </source>
</evidence>
<accession>A0AAX2H9V9</accession>
<organism evidence="1 2">
    <name type="scientific">Pseudomonas lundensis</name>
    <dbReference type="NCBI Taxonomy" id="86185"/>
    <lineage>
        <taxon>Bacteria</taxon>
        <taxon>Pseudomonadati</taxon>
        <taxon>Pseudomonadota</taxon>
        <taxon>Gammaproteobacteria</taxon>
        <taxon>Pseudomonadales</taxon>
        <taxon>Pseudomonadaceae</taxon>
        <taxon>Pseudomonas</taxon>
    </lineage>
</organism>
<dbReference type="RefSeq" id="WP_143520706.1">
    <property type="nucleotide sequence ID" value="NZ_OBKZ01000020.1"/>
</dbReference>
<reference evidence="1 2" key="1">
    <citation type="submission" date="2017-08" db="EMBL/GenBank/DDBJ databases">
        <authorList>
            <person name="Chaillou S."/>
        </authorList>
    </citation>
    <scope>NUCLEOTIDE SEQUENCE [LARGE SCALE GENOMIC DNA]</scope>
    <source>
        <strain evidence="1 2">MFPA15A1205</strain>
    </source>
</reference>
<dbReference type="EMBL" id="OBKZ01000020">
    <property type="protein sequence ID" value="SOB53049.1"/>
    <property type="molecule type" value="Genomic_DNA"/>
</dbReference>
<proteinExistence type="predicted"/>
<dbReference type="Proteomes" id="UP000219564">
    <property type="component" value="Unassembled WGS sequence"/>
</dbReference>
<sequence>MASGLEVYNPDSSILVGLSTYYGRVLGHINIVLPYGWANRFQTGSLSDPGFALGTPFSFFTPAKASIGAGGNSSYCYLCPRVTFQGTTLYWAYISDASTTFAYRVFGDGPVDGTLFYGVC</sequence>